<comment type="caution">
    <text evidence="2">The sequence shown here is derived from an EMBL/GenBank/DDBJ whole genome shotgun (WGS) entry which is preliminary data.</text>
</comment>
<evidence type="ECO:0000256" key="1">
    <source>
        <dbReference type="SAM" id="MobiDB-lite"/>
    </source>
</evidence>
<feature type="region of interest" description="Disordered" evidence="1">
    <location>
        <begin position="168"/>
        <end position="187"/>
    </location>
</feature>
<evidence type="ECO:0000313" key="3">
    <source>
        <dbReference type="Proteomes" id="UP001590950"/>
    </source>
</evidence>
<feature type="compositionally biased region" description="Low complexity" evidence="1">
    <location>
        <begin position="201"/>
        <end position="212"/>
    </location>
</feature>
<dbReference type="Proteomes" id="UP001590950">
    <property type="component" value="Unassembled WGS sequence"/>
</dbReference>
<gene>
    <name evidence="2" type="ORF">N7G274_009856</name>
</gene>
<evidence type="ECO:0000313" key="2">
    <source>
        <dbReference type="EMBL" id="KAL2037371.1"/>
    </source>
</evidence>
<protein>
    <submittedName>
        <fullName evidence="2">Uncharacterized protein</fullName>
    </submittedName>
</protein>
<feature type="compositionally biased region" description="Polar residues" evidence="1">
    <location>
        <begin position="37"/>
        <end position="54"/>
    </location>
</feature>
<feature type="compositionally biased region" description="Low complexity" evidence="1">
    <location>
        <begin position="363"/>
        <end position="377"/>
    </location>
</feature>
<proteinExistence type="predicted"/>
<reference evidence="2 3" key="1">
    <citation type="submission" date="2024-09" db="EMBL/GenBank/DDBJ databases">
        <title>Rethinking Asexuality: The Enigmatic Case of Functional Sexual Genes in Lepraria (Stereocaulaceae).</title>
        <authorList>
            <person name="Doellman M."/>
            <person name="Sun Y."/>
            <person name="Barcenas-Pena A."/>
            <person name="Lumbsch H.T."/>
            <person name="Grewe F."/>
        </authorList>
    </citation>
    <scope>NUCLEOTIDE SEQUENCE [LARGE SCALE GENOMIC DNA]</scope>
    <source>
        <strain evidence="2 3">Mercado 3170</strain>
    </source>
</reference>
<feature type="compositionally biased region" description="Basic and acidic residues" evidence="1">
    <location>
        <begin position="351"/>
        <end position="362"/>
    </location>
</feature>
<feature type="region of interest" description="Disordered" evidence="1">
    <location>
        <begin position="108"/>
        <end position="159"/>
    </location>
</feature>
<feature type="region of interest" description="Disordered" evidence="1">
    <location>
        <begin position="192"/>
        <end position="377"/>
    </location>
</feature>
<accession>A0ABR3ZXE7</accession>
<keyword evidence="3" id="KW-1185">Reference proteome</keyword>
<dbReference type="EMBL" id="JBEFKJ010000041">
    <property type="protein sequence ID" value="KAL2037371.1"/>
    <property type="molecule type" value="Genomic_DNA"/>
</dbReference>
<name>A0ABR3ZXE7_9LECA</name>
<organism evidence="2 3">
    <name type="scientific">Stereocaulon virgatum</name>
    <dbReference type="NCBI Taxonomy" id="373712"/>
    <lineage>
        <taxon>Eukaryota</taxon>
        <taxon>Fungi</taxon>
        <taxon>Dikarya</taxon>
        <taxon>Ascomycota</taxon>
        <taxon>Pezizomycotina</taxon>
        <taxon>Lecanoromycetes</taxon>
        <taxon>OSLEUM clade</taxon>
        <taxon>Lecanoromycetidae</taxon>
        <taxon>Lecanorales</taxon>
        <taxon>Lecanorineae</taxon>
        <taxon>Stereocaulaceae</taxon>
        <taxon>Stereocaulon</taxon>
    </lineage>
</organism>
<feature type="region of interest" description="Disordered" evidence="1">
    <location>
        <begin position="1"/>
        <end position="95"/>
    </location>
</feature>
<sequence length="377" mass="40845">MGPPAAYQSKPTSPSLPFSDAADDGQEVTSPLVRVNLDNTPTVTSINAQGSGSRQGLRARASTSTEYHRSASLTNRRRSHTNTQSQHPPPYLDLSSIANRPLLREPLVTVPETPPHQPSAPISIPPRKRNPALFSPTGTPLTARVPPGQYFDIDDPLKPRQHISQSLTPYYSGSKKMSKDQSAPRVQRGFKPMASQTGAQPYTPTSPLSPSSANQISFGSNRPRERRPAGNLNLSGLGKFHPANFPSKDSSQASTSHRHSRSITSQLRPGRGSDVQQKLQQYQRDHVTNAGKFAEPQSPPRLTPLKSPNEPMTPMMLEAQSDYMLAGSSASTSSLKAGEGREYVERLVQNENERRSHPEARSDSLSPASSPAVSPAA</sequence>